<reference evidence="2 3" key="1">
    <citation type="journal article" date="2019" name="Int. J. Syst. Evol. Microbiol.">
        <title>The Global Catalogue of Microorganisms (GCM) 10K type strain sequencing project: providing services to taxonomists for standard genome sequencing and annotation.</title>
        <authorList>
            <consortium name="The Broad Institute Genomics Platform"/>
            <consortium name="The Broad Institute Genome Sequencing Center for Infectious Disease"/>
            <person name="Wu L."/>
            <person name="Ma J."/>
        </authorList>
    </citation>
    <scope>NUCLEOTIDE SEQUENCE [LARGE SCALE GENOMIC DNA]</scope>
    <source>
        <strain evidence="2 3">DT72</strain>
    </source>
</reference>
<dbReference type="PANTHER" id="PTHR23131">
    <property type="entry name" value="ENDORIBONUCLEASE LACTB2"/>
    <property type="match status" value="1"/>
</dbReference>
<organism evidence="2 3">
    <name type="scientific">Halorussus caseinilyticus</name>
    <dbReference type="NCBI Taxonomy" id="3034025"/>
    <lineage>
        <taxon>Archaea</taxon>
        <taxon>Methanobacteriati</taxon>
        <taxon>Methanobacteriota</taxon>
        <taxon>Stenosarchaea group</taxon>
        <taxon>Halobacteria</taxon>
        <taxon>Halobacteriales</taxon>
        <taxon>Haladaptataceae</taxon>
        <taxon>Halorussus</taxon>
    </lineage>
</organism>
<dbReference type="InterPro" id="IPR036388">
    <property type="entry name" value="WH-like_DNA-bd_sf"/>
</dbReference>
<accession>A0ABD5WK89</accession>
<dbReference type="InterPro" id="IPR001279">
    <property type="entry name" value="Metallo-B-lactamas"/>
</dbReference>
<evidence type="ECO:0000313" key="3">
    <source>
        <dbReference type="Proteomes" id="UP001596407"/>
    </source>
</evidence>
<dbReference type="Gene3D" id="3.60.15.10">
    <property type="entry name" value="Ribonuclease Z/Hydroxyacylglutathione hydrolase-like"/>
    <property type="match status" value="1"/>
</dbReference>
<gene>
    <name evidence="2" type="ORF">ACFQJ6_13260</name>
</gene>
<protein>
    <submittedName>
        <fullName evidence="2">MBL fold metallo-hydrolase</fullName>
    </submittedName>
</protein>
<name>A0ABD5WK89_9EURY</name>
<keyword evidence="3" id="KW-1185">Reference proteome</keyword>
<evidence type="ECO:0000313" key="2">
    <source>
        <dbReference type="EMBL" id="MFC7080929.1"/>
    </source>
</evidence>
<dbReference type="EMBL" id="JBHSZH010000005">
    <property type="protein sequence ID" value="MFC7080929.1"/>
    <property type="molecule type" value="Genomic_DNA"/>
</dbReference>
<dbReference type="SUPFAM" id="SSF56281">
    <property type="entry name" value="Metallo-hydrolase/oxidoreductase"/>
    <property type="match status" value="1"/>
</dbReference>
<dbReference type="GeneID" id="79302368"/>
<feature type="domain" description="Metallo-beta-lactamase" evidence="1">
    <location>
        <begin position="18"/>
        <end position="172"/>
    </location>
</feature>
<evidence type="ECO:0000259" key="1">
    <source>
        <dbReference type="SMART" id="SM00849"/>
    </source>
</evidence>
<dbReference type="Gene3D" id="1.10.10.10">
    <property type="entry name" value="Winged helix-like DNA-binding domain superfamily/Winged helix DNA-binding domain"/>
    <property type="match status" value="1"/>
</dbReference>
<dbReference type="AlphaFoldDB" id="A0ABD5WK89"/>
<dbReference type="PANTHER" id="PTHR23131:SF0">
    <property type="entry name" value="ENDORIBONUCLEASE LACTB2"/>
    <property type="match status" value="1"/>
</dbReference>
<dbReference type="Pfam" id="PF00753">
    <property type="entry name" value="Lactamase_B"/>
    <property type="match status" value="1"/>
</dbReference>
<dbReference type="Proteomes" id="UP001596407">
    <property type="component" value="Unassembled WGS sequence"/>
</dbReference>
<proteinExistence type="predicted"/>
<sequence length="258" mass="27808">MELREVSVPTETLAPSGTTNAYVLGREDALLVDPAGRTDELDAAVESREVGHVLVTHAHPDHVGGVAHYADACDATVWARAGREVRFERATGVAPDRTFREGTEIGGARVVETPGHAPDHVALAADGTMLTGDLVVVEGSVMVGADEGDLRAYLTSLRRLYARNPDRLYPGHGPVIENPRTEIERLIRHRLDREAKVLAAVREGATTPDAILDAAYDKDLTGVRDLARATVAAHLEKLDVEGKVEWDGDRARPPVVVD</sequence>
<comment type="caution">
    <text evidence="2">The sequence shown here is derived from an EMBL/GenBank/DDBJ whole genome shotgun (WGS) entry which is preliminary data.</text>
</comment>
<dbReference type="SMART" id="SM00849">
    <property type="entry name" value="Lactamase_B"/>
    <property type="match status" value="1"/>
</dbReference>
<dbReference type="InterPro" id="IPR036866">
    <property type="entry name" value="RibonucZ/Hydroxyglut_hydro"/>
</dbReference>
<dbReference type="InterPro" id="IPR050662">
    <property type="entry name" value="Sec-metab_biosynth-thioest"/>
</dbReference>
<dbReference type="RefSeq" id="WP_276281184.1">
    <property type="nucleotide sequence ID" value="NZ_CP119809.1"/>
</dbReference>